<organism evidence="1 2">
    <name type="scientific">Ornithinibacillus bavariensis</name>
    <dbReference type="NCBI Taxonomy" id="545502"/>
    <lineage>
        <taxon>Bacteria</taxon>
        <taxon>Bacillati</taxon>
        <taxon>Bacillota</taxon>
        <taxon>Bacilli</taxon>
        <taxon>Bacillales</taxon>
        <taxon>Bacillaceae</taxon>
        <taxon>Ornithinibacillus</taxon>
    </lineage>
</organism>
<dbReference type="RefSeq" id="WP_212922031.1">
    <property type="nucleotide sequence ID" value="NZ_BORP01000007.1"/>
</dbReference>
<proteinExistence type="predicted"/>
<dbReference type="Proteomes" id="UP000676917">
    <property type="component" value="Unassembled WGS sequence"/>
</dbReference>
<dbReference type="AlphaFoldDB" id="A0A919XCN3"/>
<gene>
    <name evidence="1" type="ORF">J43TS3_31860</name>
</gene>
<keyword evidence="2" id="KW-1185">Reference proteome</keyword>
<protein>
    <submittedName>
        <fullName evidence="1">Uncharacterized protein</fullName>
    </submittedName>
</protein>
<dbReference type="EMBL" id="BORP01000007">
    <property type="protein sequence ID" value="GIO28575.1"/>
    <property type="molecule type" value="Genomic_DNA"/>
</dbReference>
<sequence>MSDSPSCIVKKRNYFETTWLLIMQTNESIDGLLTSVNQSFELGGVVNICTRYPIVGELFQPFTKE</sequence>
<evidence type="ECO:0000313" key="1">
    <source>
        <dbReference type="EMBL" id="GIO28575.1"/>
    </source>
</evidence>
<evidence type="ECO:0000313" key="2">
    <source>
        <dbReference type="Proteomes" id="UP000676917"/>
    </source>
</evidence>
<comment type="caution">
    <text evidence="1">The sequence shown here is derived from an EMBL/GenBank/DDBJ whole genome shotgun (WGS) entry which is preliminary data.</text>
</comment>
<accession>A0A919XCN3</accession>
<name>A0A919XCN3_9BACI</name>
<reference evidence="1" key="1">
    <citation type="submission" date="2021-03" db="EMBL/GenBank/DDBJ databases">
        <title>Antimicrobial resistance genes in bacteria isolated from Japanese honey, and their potential for conferring macrolide and lincosamide resistance in the American foulbrood pathogen Paenibacillus larvae.</title>
        <authorList>
            <person name="Okamoto M."/>
            <person name="Kumagai M."/>
            <person name="Kanamori H."/>
            <person name="Takamatsu D."/>
        </authorList>
    </citation>
    <scope>NUCLEOTIDE SEQUENCE</scope>
    <source>
        <strain evidence="1">J43TS3</strain>
    </source>
</reference>